<proteinExistence type="predicted"/>
<evidence type="ECO:0008006" key="4">
    <source>
        <dbReference type="Google" id="ProtNLM"/>
    </source>
</evidence>
<dbReference type="Proteomes" id="UP000233551">
    <property type="component" value="Unassembled WGS sequence"/>
</dbReference>
<dbReference type="GO" id="GO:0022625">
    <property type="term" value="C:cytosolic large ribosomal subunit"/>
    <property type="evidence" value="ECO:0007669"/>
    <property type="project" value="InterPro"/>
</dbReference>
<evidence type="ECO:0000313" key="2">
    <source>
        <dbReference type="EMBL" id="PKI25680.1"/>
    </source>
</evidence>
<evidence type="ECO:0000313" key="1">
    <source>
        <dbReference type="EMBL" id="PKI25679.1"/>
    </source>
</evidence>
<dbReference type="InterPro" id="IPR036049">
    <property type="entry name" value="Ribosomal_uL29_sf"/>
</dbReference>
<dbReference type="GO" id="GO:0003729">
    <property type="term" value="F:mRNA binding"/>
    <property type="evidence" value="ECO:0007669"/>
    <property type="project" value="TreeGrafter"/>
</dbReference>
<gene>
    <name evidence="2" type="ORF">CRG98_049265</name>
    <name evidence="1" type="ORF">CRG98_049266</name>
</gene>
<sequence>KVVRLSIAQVLTVISQKQKAALREAYKNKKFLPLDLRPKKTRAIRRRLTKHQ</sequence>
<dbReference type="InterPro" id="IPR045059">
    <property type="entry name" value="Ribosomal_uL29_euk"/>
</dbReference>
<dbReference type="GO" id="GO:0006412">
    <property type="term" value="P:translation"/>
    <property type="evidence" value="ECO:0007669"/>
    <property type="project" value="InterPro"/>
</dbReference>
<dbReference type="GO" id="GO:0000463">
    <property type="term" value="P:maturation of LSU-rRNA from tricistronic rRNA transcript (SSU-rRNA, 5.8S rRNA, LSU-rRNA)"/>
    <property type="evidence" value="ECO:0007669"/>
    <property type="project" value="InterPro"/>
</dbReference>
<dbReference type="Gene3D" id="1.10.287.310">
    <property type="match status" value="1"/>
</dbReference>
<dbReference type="AlphaFoldDB" id="A0A2I0HF88"/>
<feature type="non-terminal residue" evidence="2">
    <location>
        <position position="52"/>
    </location>
</feature>
<dbReference type="EMBL" id="PGOL01037654">
    <property type="protein sequence ID" value="PKI25679.1"/>
    <property type="molecule type" value="Genomic_DNA"/>
</dbReference>
<dbReference type="Gene3D" id="6.10.250.3450">
    <property type="match status" value="1"/>
</dbReference>
<dbReference type="PANTHER" id="PTHR45722">
    <property type="entry name" value="60S RIBOSOMAL PROTEIN L35"/>
    <property type="match status" value="1"/>
</dbReference>
<keyword evidence="3" id="KW-1185">Reference proteome</keyword>
<reference evidence="2 3" key="1">
    <citation type="submission" date="2017-11" db="EMBL/GenBank/DDBJ databases">
        <title>De-novo sequencing of pomegranate (Punica granatum L.) genome.</title>
        <authorList>
            <person name="Akparov Z."/>
            <person name="Amiraslanov A."/>
            <person name="Hajiyeva S."/>
            <person name="Abbasov M."/>
            <person name="Kaur K."/>
            <person name="Hamwieh A."/>
            <person name="Solovyev V."/>
            <person name="Salamov A."/>
            <person name="Braich B."/>
            <person name="Kosarev P."/>
            <person name="Mahmoud A."/>
            <person name="Hajiyev E."/>
            <person name="Babayeva S."/>
            <person name="Izzatullayeva V."/>
            <person name="Mammadov A."/>
            <person name="Mammadov A."/>
            <person name="Sharifova S."/>
            <person name="Ojaghi J."/>
            <person name="Eynullazada K."/>
            <person name="Bayramov B."/>
            <person name="Abdulazimova A."/>
            <person name="Shahmuradov I."/>
        </authorList>
    </citation>
    <scope>NUCLEOTIDE SEQUENCE [LARGE SCALE GENOMIC DNA]</scope>
    <source>
        <strain evidence="2">AG2017</strain>
        <strain evidence="3">cv. AG2017</strain>
        <tissue evidence="2">Leaf</tissue>
    </source>
</reference>
<accession>A0A2I0HF88</accession>
<organism evidence="2 3">
    <name type="scientific">Punica granatum</name>
    <name type="common">Pomegranate</name>
    <dbReference type="NCBI Taxonomy" id="22663"/>
    <lineage>
        <taxon>Eukaryota</taxon>
        <taxon>Viridiplantae</taxon>
        <taxon>Streptophyta</taxon>
        <taxon>Embryophyta</taxon>
        <taxon>Tracheophyta</taxon>
        <taxon>Spermatophyta</taxon>
        <taxon>Magnoliopsida</taxon>
        <taxon>eudicotyledons</taxon>
        <taxon>Gunneridae</taxon>
        <taxon>Pentapetalae</taxon>
        <taxon>rosids</taxon>
        <taxon>malvids</taxon>
        <taxon>Myrtales</taxon>
        <taxon>Lythraceae</taxon>
        <taxon>Punica</taxon>
    </lineage>
</organism>
<evidence type="ECO:0000313" key="3">
    <source>
        <dbReference type="Proteomes" id="UP000233551"/>
    </source>
</evidence>
<feature type="non-terminal residue" evidence="2">
    <location>
        <position position="1"/>
    </location>
</feature>
<dbReference type="EMBL" id="PGOL01037653">
    <property type="protein sequence ID" value="PKI25680.1"/>
    <property type="molecule type" value="Genomic_DNA"/>
</dbReference>
<dbReference type="STRING" id="22663.A0A2I0HF88"/>
<comment type="caution">
    <text evidence="2">The sequence shown here is derived from an EMBL/GenBank/DDBJ whole genome shotgun (WGS) entry which is preliminary data.</text>
</comment>
<dbReference type="GO" id="GO:0003735">
    <property type="term" value="F:structural constituent of ribosome"/>
    <property type="evidence" value="ECO:0007669"/>
    <property type="project" value="InterPro"/>
</dbReference>
<protein>
    <recommendedName>
        <fullName evidence="4">60S ribosomal protein L35</fullName>
    </recommendedName>
</protein>
<dbReference type="PANTHER" id="PTHR45722:SF2">
    <property type="entry name" value="LARGE RIBOSOMAL SUBUNIT PROTEIN UL29-RELATED"/>
    <property type="match status" value="1"/>
</dbReference>
<name>A0A2I0HF88_PUNGR</name>